<dbReference type="PANTHER" id="PTHR30294">
    <property type="entry name" value="MEMBRANE COMPONENT OF ABC TRANSPORTER YHHJ-RELATED"/>
    <property type="match status" value="1"/>
</dbReference>
<name>A0AAU7MXG4_9FLAO</name>
<sequence length="447" mass="49714">MASKLGLIIKREYLAKVRNRSFIVMTILSPILIVGMIVLIAFLTKINDDETRVITILNESTFYRDAFKPSKNISFLQFNDLTVEQAKDSTNALEYYGLLHIPEGATVEEVARSAFLFTKDNPNTSVTKELENVFQNRLRQERLQKLGVTPEQFSSVEKPFEINLSTFDGERSIRGVNEIKAIIGGSFGYAIMMFIIIYGGFVMRSVIEEKTSRIIEVIISSVKPFQLMLGKIIGNSLAGVTQFSIWIVSASALLFVAVLIFGIDLSALSENNAMPPNAMGGMSEVGGMDGKMLLYAKEIYGIPWGLLIVSFFIYFVLGYLIYSSIYAAIGAAVDNETDTQQFIFPIILPLMLAIYVGFFSVFSNPHGPIAVGFSLFPLTSPIVMLMRLPGGIGEGGVPLWQFIVSISLLIVTFLGIVSLAAKIYRTGILMYGKKPTYKELFKWLRYK</sequence>
<dbReference type="Pfam" id="PF12698">
    <property type="entry name" value="ABC2_membrane_3"/>
    <property type="match status" value="1"/>
</dbReference>
<proteinExistence type="predicted"/>
<dbReference type="KEGG" id="fld:ABNE31_15635"/>
<evidence type="ECO:0000256" key="6">
    <source>
        <dbReference type="SAM" id="Phobius"/>
    </source>
</evidence>
<feature type="transmembrane region" description="Helical" evidence="6">
    <location>
        <begin position="342"/>
        <end position="362"/>
    </location>
</feature>
<dbReference type="RefSeq" id="WP_293284452.1">
    <property type="nucleotide sequence ID" value="NZ_CP157804.1"/>
</dbReference>
<evidence type="ECO:0000256" key="1">
    <source>
        <dbReference type="ARBA" id="ARBA00004651"/>
    </source>
</evidence>
<dbReference type="InterPro" id="IPR013525">
    <property type="entry name" value="ABC2_TM"/>
</dbReference>
<dbReference type="EMBL" id="CP157804">
    <property type="protein sequence ID" value="XBQ23028.1"/>
    <property type="molecule type" value="Genomic_DNA"/>
</dbReference>
<protein>
    <submittedName>
        <fullName evidence="8">ABC transporter permease</fullName>
    </submittedName>
</protein>
<dbReference type="GO" id="GO:0005886">
    <property type="term" value="C:plasma membrane"/>
    <property type="evidence" value="ECO:0007669"/>
    <property type="project" value="UniProtKB-SubCell"/>
</dbReference>
<organism evidence="8">
    <name type="scientific">Flagellimonas sp. MMG031</name>
    <dbReference type="NCBI Taxonomy" id="3158549"/>
    <lineage>
        <taxon>Bacteria</taxon>
        <taxon>Pseudomonadati</taxon>
        <taxon>Bacteroidota</taxon>
        <taxon>Flavobacteriia</taxon>
        <taxon>Flavobacteriales</taxon>
        <taxon>Flavobacteriaceae</taxon>
        <taxon>Flagellimonas</taxon>
    </lineage>
</organism>
<dbReference type="SUPFAM" id="SSF53850">
    <property type="entry name" value="Periplasmic binding protein-like II"/>
    <property type="match status" value="1"/>
</dbReference>
<evidence type="ECO:0000256" key="3">
    <source>
        <dbReference type="ARBA" id="ARBA00022692"/>
    </source>
</evidence>
<feature type="transmembrane region" description="Helical" evidence="6">
    <location>
        <begin position="245"/>
        <end position="265"/>
    </location>
</feature>
<dbReference type="GO" id="GO:0140359">
    <property type="term" value="F:ABC-type transporter activity"/>
    <property type="evidence" value="ECO:0007669"/>
    <property type="project" value="InterPro"/>
</dbReference>
<evidence type="ECO:0000256" key="2">
    <source>
        <dbReference type="ARBA" id="ARBA00022475"/>
    </source>
</evidence>
<keyword evidence="4 6" id="KW-1133">Transmembrane helix</keyword>
<accession>A0AAU7MXG4</accession>
<dbReference type="PANTHER" id="PTHR30294:SF29">
    <property type="entry name" value="MULTIDRUG ABC TRANSPORTER PERMEASE YBHS-RELATED"/>
    <property type="match status" value="1"/>
</dbReference>
<comment type="subcellular location">
    <subcellularLocation>
        <location evidence="1">Cell membrane</location>
        <topology evidence="1">Multi-pass membrane protein</topology>
    </subcellularLocation>
</comment>
<dbReference type="InterPro" id="IPR051449">
    <property type="entry name" value="ABC-2_transporter_component"/>
</dbReference>
<evidence type="ECO:0000259" key="7">
    <source>
        <dbReference type="Pfam" id="PF12698"/>
    </source>
</evidence>
<feature type="transmembrane region" description="Helical" evidence="6">
    <location>
        <begin position="400"/>
        <end position="424"/>
    </location>
</feature>
<gene>
    <name evidence="8" type="ORF">ABNE31_15635</name>
</gene>
<reference evidence="8" key="1">
    <citation type="submission" date="2024-05" db="EMBL/GenBank/DDBJ databases">
        <title>Draft Genome Sequences of Flagellimonas sp. MMG031 and Marinobacter sp. MMG032 Isolated from the dinoflagellate Symbiodinium pilosum.</title>
        <authorList>
            <person name="Shikuma N.J."/>
            <person name="Farrell M.V."/>
        </authorList>
    </citation>
    <scope>NUCLEOTIDE SEQUENCE</scope>
    <source>
        <strain evidence="8">MMG031</strain>
    </source>
</reference>
<evidence type="ECO:0000256" key="4">
    <source>
        <dbReference type="ARBA" id="ARBA00022989"/>
    </source>
</evidence>
<evidence type="ECO:0000256" key="5">
    <source>
        <dbReference type="ARBA" id="ARBA00023136"/>
    </source>
</evidence>
<feature type="transmembrane region" description="Helical" evidence="6">
    <location>
        <begin position="181"/>
        <end position="202"/>
    </location>
</feature>
<evidence type="ECO:0000313" key="8">
    <source>
        <dbReference type="EMBL" id="XBQ23028.1"/>
    </source>
</evidence>
<keyword evidence="5 6" id="KW-0472">Membrane</keyword>
<dbReference type="Gene3D" id="3.40.190.10">
    <property type="entry name" value="Periplasmic binding protein-like II"/>
    <property type="match status" value="1"/>
</dbReference>
<keyword evidence="3 6" id="KW-0812">Transmembrane</keyword>
<feature type="transmembrane region" description="Helical" evidence="6">
    <location>
        <begin position="301"/>
        <end position="322"/>
    </location>
</feature>
<keyword evidence="2" id="KW-1003">Cell membrane</keyword>
<dbReference type="AlphaFoldDB" id="A0AAU7MXG4"/>
<feature type="transmembrane region" description="Helical" evidence="6">
    <location>
        <begin position="21"/>
        <end position="43"/>
    </location>
</feature>
<feature type="domain" description="ABC-2 type transporter transmembrane" evidence="7">
    <location>
        <begin position="20"/>
        <end position="421"/>
    </location>
</feature>